<feature type="domain" description="Peptidase M4 C-terminal" evidence="10">
    <location>
        <begin position="204"/>
        <end position="376"/>
    </location>
</feature>
<dbReference type="InterPro" id="IPR013856">
    <property type="entry name" value="Peptidase_M4_domain"/>
</dbReference>
<organism evidence="11">
    <name type="scientific">Waddlia chondrophila 2032/99</name>
    <dbReference type="NCBI Taxonomy" id="765953"/>
    <lineage>
        <taxon>Bacteria</taxon>
        <taxon>Pseudomonadati</taxon>
        <taxon>Chlamydiota</taxon>
        <taxon>Chlamydiia</taxon>
        <taxon>Parachlamydiales</taxon>
        <taxon>Waddliaceae</taxon>
        <taxon>Waddlia</taxon>
    </lineage>
</organism>
<feature type="active site" evidence="7">
    <location>
        <position position="193"/>
    </location>
</feature>
<proteinExistence type="inferred from homology"/>
<keyword evidence="6 8" id="KW-0482">Metalloprotease</keyword>
<evidence type="ECO:0000259" key="9">
    <source>
        <dbReference type="Pfam" id="PF01447"/>
    </source>
</evidence>
<evidence type="ECO:0000256" key="1">
    <source>
        <dbReference type="ARBA" id="ARBA00009388"/>
    </source>
</evidence>
<evidence type="ECO:0000256" key="6">
    <source>
        <dbReference type="ARBA" id="ARBA00023049"/>
    </source>
</evidence>
<dbReference type="PRINTS" id="PR00730">
    <property type="entry name" value="THERMOLYSIN"/>
</dbReference>
<sequence>MRKTSWEEEIMSSLASCTQTVGHSGCCGIIPEYMLRKLAEKEGDNQIKEIALNTLGKDDRVRKERCQVQKEFHRRTFVPYNLSEISDSQTSVIKIYDAKRSTQLPGTKIVSPDLSTDKAVVDIYRWAVKTDEFFRNIFERNSIDNNGMEVVSTVHYDRNYANAFWNGSQMVFGDGDGKYIASFTIDSDIYAHEYMHGVSQFDTNLRYQDQAGALNESISDVFGIMAKQSIQKETVDSSNWLIGEHLLVGGKYALRSMKNPGTAYRDHPVFGDDPQTASMDAYDDTLDDNGGVHINSGIPNKAFYLASTKLRDYDHERYAYTWNGTGRVWYEARQRVGSHPTFSDFASKTVEVAQELFGRESNVEKACRYAWGDVKVELGSTPSPAPKPIEWCNLL</sequence>
<evidence type="ECO:0000256" key="5">
    <source>
        <dbReference type="ARBA" id="ARBA00022833"/>
    </source>
</evidence>
<dbReference type="SUPFAM" id="SSF55486">
    <property type="entry name" value="Metalloproteases ('zincins'), catalytic domain"/>
    <property type="match status" value="1"/>
</dbReference>
<dbReference type="InterPro" id="IPR052759">
    <property type="entry name" value="Metalloprotease_M4"/>
</dbReference>
<evidence type="ECO:0000256" key="8">
    <source>
        <dbReference type="RuleBase" id="RU366073"/>
    </source>
</evidence>
<dbReference type="Gene3D" id="3.10.170.10">
    <property type="match status" value="1"/>
</dbReference>
<dbReference type="InterPro" id="IPR027268">
    <property type="entry name" value="Peptidase_M4/M1_CTD_sf"/>
</dbReference>
<evidence type="ECO:0000256" key="7">
    <source>
        <dbReference type="PIRSR" id="PIRSR623612-1"/>
    </source>
</evidence>
<keyword evidence="2 8" id="KW-0645">Protease</keyword>
<feature type="active site" description="Proton donor" evidence="7">
    <location>
        <position position="293"/>
    </location>
</feature>
<reference evidence="11" key="1">
    <citation type="submission" date="2011-05" db="EMBL/GenBank/DDBJ databases">
        <title>Unity in variety -- the pan-genome of the Chlamydiae.</title>
        <authorList>
            <person name="Collingro A."/>
            <person name="Tischler P."/>
            <person name="Weinmaier T."/>
            <person name="Penz T."/>
            <person name="Heinz E."/>
            <person name="Brunham R.C."/>
            <person name="Read T.D."/>
            <person name="Bavoil P.M."/>
            <person name="Sachse K."/>
            <person name="Kahane S."/>
            <person name="Friedman M.G."/>
            <person name="Rattei T."/>
            <person name="Myers G.S.A."/>
            <person name="Horn M."/>
        </authorList>
    </citation>
    <scope>NUCLEOTIDE SEQUENCE</scope>
    <source>
        <strain evidence="11">2032/99</strain>
    </source>
</reference>
<keyword evidence="3" id="KW-0479">Metal-binding</keyword>
<dbReference type="Pfam" id="PF02868">
    <property type="entry name" value="Peptidase_M4_C"/>
    <property type="match status" value="1"/>
</dbReference>
<dbReference type="EC" id="3.4.24.-" evidence="8"/>
<evidence type="ECO:0000256" key="3">
    <source>
        <dbReference type="ARBA" id="ARBA00022723"/>
    </source>
</evidence>
<dbReference type="Gene3D" id="1.10.390.10">
    <property type="entry name" value="Neutral Protease Domain 2"/>
    <property type="match status" value="1"/>
</dbReference>
<dbReference type="GO" id="GO:0006508">
    <property type="term" value="P:proteolysis"/>
    <property type="evidence" value="ECO:0007669"/>
    <property type="project" value="UniProtKB-KW"/>
</dbReference>
<dbReference type="GO" id="GO:0005576">
    <property type="term" value="C:extracellular region"/>
    <property type="evidence" value="ECO:0007669"/>
    <property type="project" value="UniProtKB-SubCell"/>
</dbReference>
<protein>
    <recommendedName>
        <fullName evidence="8">Neutral metalloproteinase</fullName>
        <ecNumber evidence="8">3.4.24.-</ecNumber>
    </recommendedName>
</protein>
<keyword evidence="8" id="KW-0964">Secreted</keyword>
<dbReference type="GO" id="GO:0046872">
    <property type="term" value="F:metal ion binding"/>
    <property type="evidence" value="ECO:0007669"/>
    <property type="project" value="UniProtKB-UniRule"/>
</dbReference>
<dbReference type="InterPro" id="IPR023612">
    <property type="entry name" value="Peptidase_M4"/>
</dbReference>
<dbReference type="Pfam" id="PF01447">
    <property type="entry name" value="Peptidase_M4"/>
    <property type="match status" value="1"/>
</dbReference>
<dbReference type="CDD" id="cd09597">
    <property type="entry name" value="M4_TLP"/>
    <property type="match status" value="1"/>
</dbReference>
<evidence type="ECO:0000313" key="11">
    <source>
        <dbReference type="EMBL" id="CCB90751.1"/>
    </source>
</evidence>
<evidence type="ECO:0000259" key="10">
    <source>
        <dbReference type="Pfam" id="PF02868"/>
    </source>
</evidence>
<comment type="subcellular location">
    <subcellularLocation>
        <location evidence="8">Secreted</location>
    </subcellularLocation>
</comment>
<dbReference type="AlphaFoldDB" id="F8LB87"/>
<accession>F8LB87</accession>
<evidence type="ECO:0000256" key="2">
    <source>
        <dbReference type="ARBA" id="ARBA00022670"/>
    </source>
</evidence>
<evidence type="ECO:0000256" key="4">
    <source>
        <dbReference type="ARBA" id="ARBA00022801"/>
    </source>
</evidence>
<gene>
    <name evidence="11" type="primary">prt1</name>
    <name evidence="11" type="ORF">WCH_CS16540</name>
</gene>
<comment type="cofactor">
    <cofactor evidence="8">
        <name>Zn(2+)</name>
        <dbReference type="ChEBI" id="CHEBI:29105"/>
    </cofactor>
</comment>
<dbReference type="EMBL" id="FR872637">
    <property type="protein sequence ID" value="CCB90751.1"/>
    <property type="molecule type" value="Genomic_DNA"/>
</dbReference>
<dbReference type="GO" id="GO:0004222">
    <property type="term" value="F:metalloendopeptidase activity"/>
    <property type="evidence" value="ECO:0007669"/>
    <property type="project" value="UniProtKB-UniRule"/>
</dbReference>
<name>F8LB87_9BACT</name>
<keyword evidence="4 8" id="KW-0378">Hydrolase</keyword>
<dbReference type="PANTHER" id="PTHR43579:SF1">
    <property type="entry name" value="NEUTRAL METALLOPROTEINASE"/>
    <property type="match status" value="1"/>
</dbReference>
<comment type="function">
    <text evidence="8">Extracellular zinc metalloprotease.</text>
</comment>
<dbReference type="InterPro" id="IPR001570">
    <property type="entry name" value="Peptidase_M4_C_domain"/>
</dbReference>
<keyword evidence="5 8" id="KW-0862">Zinc</keyword>
<comment type="similarity">
    <text evidence="1 8">Belongs to the peptidase M4 family.</text>
</comment>
<feature type="domain" description="Peptidase M4" evidence="9">
    <location>
        <begin position="86"/>
        <end position="199"/>
    </location>
</feature>
<dbReference type="PANTHER" id="PTHR43579">
    <property type="match status" value="1"/>
</dbReference>